<dbReference type="Proteomes" id="UP000265020">
    <property type="component" value="Unassembled WGS sequence"/>
</dbReference>
<keyword evidence="4 6" id="KW-0732">Signal</keyword>
<feature type="chain" id="PRO_5018790697" evidence="6">
    <location>
        <begin position="21"/>
        <end position="162"/>
    </location>
</feature>
<evidence type="ECO:0000256" key="1">
    <source>
        <dbReference type="ARBA" id="ARBA00004613"/>
    </source>
</evidence>
<comment type="subcellular location">
    <subcellularLocation>
        <location evidence="1">Secreted</location>
    </subcellularLocation>
</comment>
<name>A0A3Q2DR51_CYPVA</name>
<dbReference type="GeneTree" id="ENSGT00940000154380"/>
<dbReference type="GO" id="GO:0003073">
    <property type="term" value="P:regulation of systemic arterial blood pressure"/>
    <property type="evidence" value="ECO:0007669"/>
    <property type="project" value="TreeGrafter"/>
</dbReference>
<proteinExistence type="inferred from homology"/>
<keyword evidence="3" id="KW-0964">Secreted</keyword>
<dbReference type="Ensembl" id="ENSCVAT00000010410.1">
    <property type="protein sequence ID" value="ENSCVAP00000021992.1"/>
    <property type="gene ID" value="ENSCVAG00000004381.1"/>
</dbReference>
<comment type="similarity">
    <text evidence="2">Belongs to the adrenomedullin family.</text>
</comment>
<dbReference type="GO" id="GO:0005576">
    <property type="term" value="C:extracellular region"/>
    <property type="evidence" value="ECO:0007669"/>
    <property type="project" value="UniProtKB-SubCell"/>
</dbReference>
<dbReference type="AlphaFoldDB" id="A0A3Q2DR51"/>
<evidence type="ECO:0000256" key="4">
    <source>
        <dbReference type="ARBA" id="ARBA00022729"/>
    </source>
</evidence>
<reference evidence="7" key="1">
    <citation type="submission" date="2025-08" db="UniProtKB">
        <authorList>
            <consortium name="Ensembl"/>
        </authorList>
    </citation>
    <scope>IDENTIFICATION</scope>
</reference>
<evidence type="ECO:0000313" key="7">
    <source>
        <dbReference type="Ensembl" id="ENSCVAP00000021992.1"/>
    </source>
</evidence>
<organism evidence="7 8">
    <name type="scientific">Cyprinodon variegatus</name>
    <name type="common">Sheepshead minnow</name>
    <dbReference type="NCBI Taxonomy" id="28743"/>
    <lineage>
        <taxon>Eukaryota</taxon>
        <taxon>Metazoa</taxon>
        <taxon>Chordata</taxon>
        <taxon>Craniata</taxon>
        <taxon>Vertebrata</taxon>
        <taxon>Euteleostomi</taxon>
        <taxon>Actinopterygii</taxon>
        <taxon>Neopterygii</taxon>
        <taxon>Teleostei</taxon>
        <taxon>Neoteleostei</taxon>
        <taxon>Acanthomorphata</taxon>
        <taxon>Ovalentaria</taxon>
        <taxon>Atherinomorphae</taxon>
        <taxon>Cyprinodontiformes</taxon>
        <taxon>Cyprinodontidae</taxon>
        <taxon>Cyprinodon</taxon>
    </lineage>
</organism>
<dbReference type="PANTHER" id="PTHR23414">
    <property type="entry name" value="ADRENOMEDULLIN, ADM"/>
    <property type="match status" value="1"/>
</dbReference>
<accession>A0A3Q2DR51</accession>
<dbReference type="Pfam" id="PF00214">
    <property type="entry name" value="Calc_CGRP_IAPP"/>
    <property type="match status" value="1"/>
</dbReference>
<evidence type="ECO:0000256" key="6">
    <source>
        <dbReference type="SAM" id="SignalP"/>
    </source>
</evidence>
<protein>
    <submittedName>
        <fullName evidence="7">Adrenomedullin 2b</fullName>
    </submittedName>
</protein>
<dbReference type="InterPro" id="IPR051665">
    <property type="entry name" value="Adrenomedullin-reg_peptide"/>
</dbReference>
<evidence type="ECO:0000313" key="8">
    <source>
        <dbReference type="Proteomes" id="UP000265020"/>
    </source>
</evidence>
<dbReference type="GO" id="GO:0007189">
    <property type="term" value="P:adenylate cyclase-activating G protein-coupled receptor signaling pathway"/>
    <property type="evidence" value="ECO:0007669"/>
    <property type="project" value="TreeGrafter"/>
</dbReference>
<feature type="signal peptide" evidence="6">
    <location>
        <begin position="1"/>
        <end position="20"/>
    </location>
</feature>
<keyword evidence="8" id="KW-1185">Reference proteome</keyword>
<dbReference type="GO" id="GO:0010460">
    <property type="term" value="P:positive regulation of heart rate"/>
    <property type="evidence" value="ECO:0007669"/>
    <property type="project" value="TreeGrafter"/>
</dbReference>
<reference evidence="7" key="2">
    <citation type="submission" date="2025-09" db="UniProtKB">
        <authorList>
            <consortium name="Ensembl"/>
        </authorList>
    </citation>
    <scope>IDENTIFICATION</scope>
</reference>
<evidence type="ECO:0000256" key="3">
    <source>
        <dbReference type="ARBA" id="ARBA00022525"/>
    </source>
</evidence>
<evidence type="ECO:0000256" key="2">
    <source>
        <dbReference type="ARBA" id="ARBA00010575"/>
    </source>
</evidence>
<sequence>MRGLPLVWLCLLLSLQPVEIQSWDLRAHRHSVSKINKESPSHYSPPTRTDLSAALSNQIPQKDTRNVWKVPSQGDPTSQLSDMSVHGIRNALQVVPVWQRRSRGRRHASSGGARSYGHLMRVGCYLGTCQVQNLSHRLYQLIGQNGREDSSPIDPRSPHSYG</sequence>
<evidence type="ECO:0000256" key="5">
    <source>
        <dbReference type="ARBA" id="ARBA00023157"/>
    </source>
</evidence>
<dbReference type="PANTHER" id="PTHR23414:SF2">
    <property type="entry name" value="PROTEIN ADM2"/>
    <property type="match status" value="1"/>
</dbReference>
<dbReference type="GO" id="GO:0005179">
    <property type="term" value="F:hormone activity"/>
    <property type="evidence" value="ECO:0007669"/>
    <property type="project" value="InterPro"/>
</dbReference>
<dbReference type="InterPro" id="IPR021116">
    <property type="entry name" value="Calcitonin/adrenomedullin"/>
</dbReference>
<keyword evidence="5" id="KW-1015">Disulfide bond</keyword>
<dbReference type="STRING" id="28743.ENSCVAP00000021992"/>